<dbReference type="EMBL" id="AP013061">
    <property type="protein sequence ID" value="BAN27512.1"/>
    <property type="molecule type" value="Genomic_DNA"/>
</dbReference>
<keyword evidence="4" id="KW-1185">Reference proteome</keyword>
<reference evidence="3 4" key="2">
    <citation type="journal article" date="2018" name="Int. J. Syst. Evol. Microbiol.">
        <title>Burkholderia insecticola sp. nov., a gut symbiotic bacterium of the bean bug Riptortus pedestris.</title>
        <authorList>
            <person name="Takeshita K."/>
            <person name="Tamaki H."/>
            <person name="Ohbayashi T."/>
            <person name="Meng X.-Y."/>
            <person name="Sone T."/>
            <person name="Mitani Y."/>
            <person name="Peeters C."/>
            <person name="Kikuchi Y."/>
            <person name="Vandamme P."/>
        </authorList>
    </citation>
    <scope>NUCLEOTIDE SEQUENCE [LARGE SCALE GENOMIC DNA]</scope>
    <source>
        <strain evidence="3">RPE64</strain>
        <plasmid evidence="3 4">p1</plasmid>
    </source>
</reference>
<feature type="region of interest" description="Disordered" evidence="1">
    <location>
        <begin position="90"/>
        <end position="143"/>
    </location>
</feature>
<accession>R4X4Q6</accession>
<dbReference type="KEGG" id="buo:BRPE64_DCDS05760"/>
<keyword evidence="2" id="KW-1133">Transmembrane helix</keyword>
<keyword evidence="2" id="KW-0472">Membrane</keyword>
<evidence type="ECO:0000313" key="3">
    <source>
        <dbReference type="EMBL" id="BAN27512.1"/>
    </source>
</evidence>
<geneLocation type="plasmid" evidence="3 4">
    <name>p1</name>
</geneLocation>
<evidence type="ECO:0000313" key="4">
    <source>
        <dbReference type="Proteomes" id="UP000013966"/>
    </source>
</evidence>
<dbReference type="HOGENOM" id="CLU_1802468_0_0_4"/>
<name>R4X4Q6_9BURK</name>
<protein>
    <submittedName>
        <fullName evidence="3">Uncharacterized protein</fullName>
    </submittedName>
</protein>
<evidence type="ECO:0000256" key="2">
    <source>
        <dbReference type="SAM" id="Phobius"/>
    </source>
</evidence>
<dbReference type="AlphaFoldDB" id="R4X4Q6"/>
<organism evidence="3 4">
    <name type="scientific">Caballeronia insecticola</name>
    <dbReference type="NCBI Taxonomy" id="758793"/>
    <lineage>
        <taxon>Bacteria</taxon>
        <taxon>Pseudomonadati</taxon>
        <taxon>Pseudomonadota</taxon>
        <taxon>Betaproteobacteria</taxon>
        <taxon>Burkholderiales</taxon>
        <taxon>Burkholderiaceae</taxon>
        <taxon>Caballeronia</taxon>
    </lineage>
</organism>
<dbReference type="PATRIC" id="fig|758793.3.peg.5719"/>
<reference evidence="3 4" key="1">
    <citation type="journal article" date="2013" name="Genome Announc.">
        <title>Complete Genome Sequence of Burkholderia sp. Strain RPE64, Bacterial Symbiont of the Bean Bug Riptortus pedestris.</title>
        <authorList>
            <person name="Shibata T.F."/>
            <person name="Maeda T."/>
            <person name="Nikoh N."/>
            <person name="Yamaguchi K."/>
            <person name="Oshima K."/>
            <person name="Hattori M."/>
            <person name="Nishiyama T."/>
            <person name="Hasebe M."/>
            <person name="Fukatsu T."/>
            <person name="Kikuchi Y."/>
            <person name="Shigenobu S."/>
        </authorList>
    </citation>
    <scope>NUCLEOTIDE SEQUENCE [LARGE SCALE GENOMIC DNA]</scope>
    <source>
        <plasmid evidence="3 4">p1</plasmid>
    </source>
</reference>
<evidence type="ECO:0000256" key="1">
    <source>
        <dbReference type="SAM" id="MobiDB-lite"/>
    </source>
</evidence>
<sequence>MRLRWTTKPPVNVKRPEDALNVSSITAVARTFLNAASSDSLTERRRATPPQCAKIGRMKKITPLILPIAFVALTALSPLAHASLAEGAHEFKEDVKSAGRQTGHAARDAAHAVGNGAKSAGHAVADASKRGYHATRKWVTGEE</sequence>
<keyword evidence="3" id="KW-0614">Plasmid</keyword>
<proteinExistence type="predicted"/>
<feature type="transmembrane region" description="Helical" evidence="2">
    <location>
        <begin position="64"/>
        <end position="84"/>
    </location>
</feature>
<gene>
    <name evidence="3" type="ORF">BRPE64_DCDS05760</name>
</gene>
<keyword evidence="2" id="KW-0812">Transmembrane</keyword>
<dbReference type="Proteomes" id="UP000013966">
    <property type="component" value="Plasmid p1"/>
</dbReference>